<dbReference type="InterPro" id="IPR001394">
    <property type="entry name" value="Peptidase_C19_UCH"/>
</dbReference>
<dbReference type="InterPro" id="IPR018200">
    <property type="entry name" value="USP_CS"/>
</dbReference>
<name>A0ABM3C5W4_DROKI</name>
<dbReference type="GO" id="GO:0016787">
    <property type="term" value="F:hydrolase activity"/>
    <property type="evidence" value="ECO:0007669"/>
    <property type="project" value="UniProtKB-KW"/>
</dbReference>
<feature type="region of interest" description="Disordered" evidence="3">
    <location>
        <begin position="625"/>
        <end position="694"/>
    </location>
</feature>
<protein>
    <recommendedName>
        <fullName evidence="2">Ubiquitin carboxyl-terminal hydrolase</fullName>
        <ecNumber evidence="2">3.4.19.12</ecNumber>
    </recommendedName>
</protein>
<dbReference type="PANTHER" id="PTHR24006">
    <property type="entry name" value="UBIQUITIN CARBOXYL-TERMINAL HYDROLASE"/>
    <property type="match status" value="1"/>
</dbReference>
<dbReference type="PROSITE" id="PS50235">
    <property type="entry name" value="USP_3"/>
    <property type="match status" value="1"/>
</dbReference>
<keyword evidence="2" id="KW-0788">Thiol protease</keyword>
<organism evidence="5 6">
    <name type="scientific">Drosophila kikkawai</name>
    <name type="common">Fruit fly</name>
    <dbReference type="NCBI Taxonomy" id="30033"/>
    <lineage>
        <taxon>Eukaryota</taxon>
        <taxon>Metazoa</taxon>
        <taxon>Ecdysozoa</taxon>
        <taxon>Arthropoda</taxon>
        <taxon>Hexapoda</taxon>
        <taxon>Insecta</taxon>
        <taxon>Pterygota</taxon>
        <taxon>Neoptera</taxon>
        <taxon>Endopterygota</taxon>
        <taxon>Diptera</taxon>
        <taxon>Brachycera</taxon>
        <taxon>Muscomorpha</taxon>
        <taxon>Ephydroidea</taxon>
        <taxon>Drosophilidae</taxon>
        <taxon>Drosophila</taxon>
        <taxon>Sophophora</taxon>
    </lineage>
</organism>
<dbReference type="Pfam" id="PF00443">
    <property type="entry name" value="UCH"/>
    <property type="match status" value="1"/>
</dbReference>
<keyword evidence="2 6" id="KW-0378">Hydrolase</keyword>
<comment type="catalytic activity">
    <reaction evidence="2">
        <text>Thiol-dependent hydrolysis of ester, thioester, amide, peptide and isopeptide bonds formed by the C-terminal Gly of ubiquitin (a 76-residue protein attached to proteins as an intracellular targeting signal).</text>
        <dbReference type="EC" id="3.4.19.12"/>
    </reaction>
</comment>
<dbReference type="RefSeq" id="XP_041631459.1">
    <property type="nucleotide sequence ID" value="XM_041775525.2"/>
</dbReference>
<feature type="compositionally biased region" description="Low complexity" evidence="3">
    <location>
        <begin position="144"/>
        <end position="168"/>
    </location>
</feature>
<keyword evidence="5" id="KW-1185">Reference proteome</keyword>
<evidence type="ECO:0000313" key="6">
    <source>
        <dbReference type="RefSeq" id="XP_041631459.1"/>
    </source>
</evidence>
<accession>A0ABM3C5W4</accession>
<evidence type="ECO:0000256" key="2">
    <source>
        <dbReference type="RuleBase" id="RU366025"/>
    </source>
</evidence>
<feature type="region of interest" description="Disordered" evidence="3">
    <location>
        <begin position="117"/>
        <end position="258"/>
    </location>
</feature>
<keyword evidence="2" id="KW-0645">Protease</keyword>
<feature type="domain" description="USP" evidence="4">
    <location>
        <begin position="393"/>
        <end position="776"/>
    </location>
</feature>
<feature type="region of interest" description="Disordered" evidence="3">
    <location>
        <begin position="319"/>
        <end position="341"/>
    </location>
</feature>
<feature type="compositionally biased region" description="Polar residues" evidence="3">
    <location>
        <begin position="658"/>
        <end position="670"/>
    </location>
</feature>
<dbReference type="PROSITE" id="PS00973">
    <property type="entry name" value="USP_2"/>
    <property type="match status" value="1"/>
</dbReference>
<feature type="compositionally biased region" description="Low complexity" evidence="3">
    <location>
        <begin position="685"/>
        <end position="694"/>
    </location>
</feature>
<keyword evidence="2" id="KW-0833">Ubl conjugation pathway</keyword>
<dbReference type="PANTHER" id="PTHR24006:SF702">
    <property type="entry name" value="UBIQUITIN CARBOXYL-TERMINAL HYDROLASE 47"/>
    <property type="match status" value="1"/>
</dbReference>
<dbReference type="InterPro" id="IPR050164">
    <property type="entry name" value="Peptidase_C19"/>
</dbReference>
<dbReference type="InterPro" id="IPR028889">
    <property type="entry name" value="USP"/>
</dbReference>
<dbReference type="EC" id="3.4.19.12" evidence="2"/>
<evidence type="ECO:0000256" key="1">
    <source>
        <dbReference type="ARBA" id="ARBA00009085"/>
    </source>
</evidence>
<dbReference type="Proteomes" id="UP001652661">
    <property type="component" value="Chromosome 3L"/>
</dbReference>
<evidence type="ECO:0000259" key="4">
    <source>
        <dbReference type="PROSITE" id="PS50235"/>
    </source>
</evidence>
<feature type="compositionally biased region" description="Polar residues" evidence="3">
    <location>
        <begin position="625"/>
        <end position="639"/>
    </location>
</feature>
<evidence type="ECO:0000256" key="3">
    <source>
        <dbReference type="SAM" id="MobiDB-lite"/>
    </source>
</evidence>
<dbReference type="CDD" id="cd02659">
    <property type="entry name" value="peptidase_C19C"/>
    <property type="match status" value="1"/>
</dbReference>
<gene>
    <name evidence="6" type="primary">Usp47</name>
</gene>
<dbReference type="GeneID" id="108083069"/>
<dbReference type="SUPFAM" id="SSF54001">
    <property type="entry name" value="Cysteine proteinases"/>
    <property type="match status" value="1"/>
</dbReference>
<comment type="similarity">
    <text evidence="1 2">Belongs to the peptidase C19 family.</text>
</comment>
<reference evidence="6" key="1">
    <citation type="submission" date="2025-08" db="UniProtKB">
        <authorList>
            <consortium name="RefSeq"/>
        </authorList>
    </citation>
    <scope>IDENTIFICATION</scope>
    <source>
        <strain evidence="6">14028-0561.14</strain>
        <tissue evidence="6">Whole fly</tissue>
    </source>
</reference>
<dbReference type="Gene3D" id="3.90.70.10">
    <property type="entry name" value="Cysteine proteinases"/>
    <property type="match status" value="1"/>
</dbReference>
<feature type="compositionally biased region" description="Basic and acidic residues" evidence="3">
    <location>
        <begin position="169"/>
        <end position="203"/>
    </location>
</feature>
<feature type="compositionally biased region" description="Polar residues" evidence="3">
    <location>
        <begin position="213"/>
        <end position="225"/>
    </location>
</feature>
<sequence length="954" mass="105767">MDKDKESGEQCTVSVFDQTPGSEQKKINVVVRSHYTVKRVIDLIGTQFPYGNFELLLQPHNNKDLVNLNALDSQLLYDVDGFERQLKNHLVLLPSGSWDGDVSKRFELPIKKVLVKKAASTKSEETKAKSPATGEKKKIKKKVASGSTSPSKSKTTSEDSLANGSLESSTEKPTKTKASPEKKSSKSLKASEEAPKASPEESPKSTPEATSEASPKSTPEATSEASPKKTKASKEIAEISPVKPSSPIKELDSEPIDTLTKADISDQLQQLISPTEDASSELFISDAEQLSDDDLALGASASPTMLGPGYDFGVPASDMEGGDGGATGEGDQVTSGLDDGNDPAVSNFYRRKYGGDDLPSWQRTTAADFVASATTETEGEATRHANGGPRGYVGLVNQAMTCYLNSLLQALYMTPEFRNALYRWEFDNDNEAKNIPYQLQKLFLNLQTSPKAAVETTDLTRSFGWDSTEAWQQHDIQELCRVMFDALEHKFKNTKQANLISNLYEGKMNDYVKCLECNTEKTREDTFLDIPLPVRPFGSSSAYGSIEEALRAFVQPETLDGNNQYLCEKCKKKCDAHKGLHFKSFPYVLTLHLKRFDFDYQTMHRIKLNDRVTFPQTLNLNTFINRSGNSGEQTSQMNGTVDDCSTADSGSAMEDDNLSSGVVTTASSSQHENDLNDEDEGIDMSSSTSKSAKQGSGPYMYELFAIMIHSGSASGGHYYAYIRDFDSNEWFCFNDQNVSTITQEDIQRSFGGPNGSYYSSAYTSSTNAYMLMYRQVDAKRNEKAAKVADFPEHIKTLLPKLHSEEETRVTRLGRHITVTDLALPDLYKPRVYFYNPLLKKMKITRVYVSQSFDINSVLMSAYEMLSVEQFAPISRCRLVAYNSTMDTIIQSLESCTDPTLTELRASQNYSLDFLLEYRAEDQQFEIYPPDGITCSAGAGGQRRPASLHRRPFAH</sequence>
<dbReference type="PROSITE" id="PS00972">
    <property type="entry name" value="USP_1"/>
    <property type="match status" value="1"/>
</dbReference>
<evidence type="ECO:0000313" key="5">
    <source>
        <dbReference type="Proteomes" id="UP001652661"/>
    </source>
</evidence>
<proteinExistence type="inferred from homology"/>
<dbReference type="InterPro" id="IPR038765">
    <property type="entry name" value="Papain-like_cys_pep_sf"/>
</dbReference>